<dbReference type="EMBL" id="JASBWR010000158">
    <property type="protein sequence ID" value="KAJ9090973.1"/>
    <property type="molecule type" value="Genomic_DNA"/>
</dbReference>
<dbReference type="Proteomes" id="UP001241377">
    <property type="component" value="Unassembled WGS sequence"/>
</dbReference>
<reference evidence="1" key="1">
    <citation type="submission" date="2023-04" db="EMBL/GenBank/DDBJ databases">
        <title>Draft Genome sequencing of Naganishia species isolated from polar environments using Oxford Nanopore Technology.</title>
        <authorList>
            <person name="Leo P."/>
            <person name="Venkateswaran K."/>
        </authorList>
    </citation>
    <scope>NUCLEOTIDE SEQUENCE</scope>
    <source>
        <strain evidence="1">MNA-CCFEE 5261</strain>
    </source>
</reference>
<proteinExistence type="predicted"/>
<name>A0ACC2UVU7_9TREE</name>
<comment type="caution">
    <text evidence="1">The sequence shown here is derived from an EMBL/GenBank/DDBJ whole genome shotgun (WGS) entry which is preliminary data.</text>
</comment>
<accession>A0ACC2UVU7</accession>
<evidence type="ECO:0000313" key="2">
    <source>
        <dbReference type="Proteomes" id="UP001241377"/>
    </source>
</evidence>
<evidence type="ECO:0000313" key="1">
    <source>
        <dbReference type="EMBL" id="KAJ9090973.1"/>
    </source>
</evidence>
<protein>
    <submittedName>
        <fullName evidence="1">Uncharacterized protein</fullName>
    </submittedName>
</protein>
<organism evidence="1 2">
    <name type="scientific">Naganishia cerealis</name>
    <dbReference type="NCBI Taxonomy" id="610337"/>
    <lineage>
        <taxon>Eukaryota</taxon>
        <taxon>Fungi</taxon>
        <taxon>Dikarya</taxon>
        <taxon>Basidiomycota</taxon>
        <taxon>Agaricomycotina</taxon>
        <taxon>Tremellomycetes</taxon>
        <taxon>Filobasidiales</taxon>
        <taxon>Filobasidiaceae</taxon>
        <taxon>Naganishia</taxon>
    </lineage>
</organism>
<keyword evidence="2" id="KW-1185">Reference proteome</keyword>
<gene>
    <name evidence="1" type="ORF">QFC19_009319</name>
</gene>
<sequence length="763" mass="88357">MSGWQNRLGPQGRALLNGRRIAATHSGPSFEPSYSSVHPQDLDFLVNDLRNPPKDITVRHILSYLYQYVPYVKKQHNLRVIISSFLNNPLCFGPLADFENNYLIIEVFKLITDTKLKVSRPTLSVKDWYIIVARELTNFVSYSPQENGWKVLPIIAGICLSNKLRDELYTHANVLQYKWFFKEWDDRMHTLFRKSLDYSLSSSLPATITNLSLICLAVKYNKDENVKRYIHKERIPYIVAGLSELILTNTSVYQRFFEVDPSLDCEQFIQAEILQKPVPKNLNRLSFLLENCLSELSINDGCNDLIIQVLDNIISFNRTLNHLTRNSQFNQPPPPSSGESGPHEQFWFHMKTILFGQILIFQGILNRFLKSSTDSGLTFFANPFKRHVPYLVEREYREISLKILQNLYYINHILVSIGQGGFDSYNFVYYLSLELALSEDLSTRRFEHMTRTMISHYEEINSNPHVLNRDYVARAKVLFVFGLWENYLQQNKKNDGYIHEVIYDTTFHLVRADLYNDHAMIEAGHSVLLNYFSYKREVVDINESLKYVKLLFLQFPSILSSNQLSIAIETLGKKVLSRPVVYKDGPFRNSVEEFLWFLLGECSATPSGMPVISKDNAFSSAQPVSEIDAASTMSHIDEKSSPSTDIIDQNKKKKPKDRVKYAFLPPKTKHRPTHRTVSETSREALISSFINLVPYFPLSSFTFWLDEIKKQIDVSNGPEKEYLTGVLWKVLSENLDLNRCAIAFEWWYEGVRAVERPEMEVKL</sequence>